<proteinExistence type="predicted"/>
<sequence>MKVGTAVPQNWRSKGGSRTYRIGNYIFIVRRLKATKVVFFIGKIRGGEYGHCLHTKLYIYVL</sequence>
<evidence type="ECO:0000313" key="2">
    <source>
        <dbReference type="Proteomes" id="UP000261174"/>
    </source>
</evidence>
<protein>
    <submittedName>
        <fullName evidence="1">Uncharacterized protein</fullName>
    </submittedName>
</protein>
<evidence type="ECO:0000313" key="1">
    <source>
        <dbReference type="EMBL" id="RFM35387.1"/>
    </source>
</evidence>
<dbReference type="Proteomes" id="UP000261174">
    <property type="component" value="Unassembled WGS sequence"/>
</dbReference>
<keyword evidence="2" id="KW-1185">Reference proteome</keyword>
<reference evidence="1 2" key="1">
    <citation type="submission" date="2018-08" db="EMBL/GenBank/DDBJ databases">
        <title>Chitinophaga sp. K20C18050901, a novel bacterium isolated from forest soil.</title>
        <authorList>
            <person name="Wang C."/>
        </authorList>
    </citation>
    <scope>NUCLEOTIDE SEQUENCE [LARGE SCALE GENOMIC DNA]</scope>
    <source>
        <strain evidence="1 2">K20C18050901</strain>
    </source>
</reference>
<accession>A0A3E1P5E1</accession>
<comment type="caution">
    <text evidence="1">The sequence shown here is derived from an EMBL/GenBank/DDBJ whole genome shotgun (WGS) entry which is preliminary data.</text>
</comment>
<name>A0A3E1P5E1_9BACT</name>
<dbReference type="EMBL" id="QTJV01000002">
    <property type="protein sequence ID" value="RFM35387.1"/>
    <property type="molecule type" value="Genomic_DNA"/>
</dbReference>
<organism evidence="1 2">
    <name type="scientific">Chitinophaga silvisoli</name>
    <dbReference type="NCBI Taxonomy" id="2291814"/>
    <lineage>
        <taxon>Bacteria</taxon>
        <taxon>Pseudomonadati</taxon>
        <taxon>Bacteroidota</taxon>
        <taxon>Chitinophagia</taxon>
        <taxon>Chitinophagales</taxon>
        <taxon>Chitinophagaceae</taxon>
        <taxon>Chitinophaga</taxon>
    </lineage>
</organism>
<gene>
    <name evidence="1" type="ORF">DXN04_08330</name>
</gene>
<dbReference type="AlphaFoldDB" id="A0A3E1P5E1"/>